<feature type="transmembrane region" description="Helical" evidence="1">
    <location>
        <begin position="67"/>
        <end position="92"/>
    </location>
</feature>
<accession>A0A5J4QSN2</accession>
<feature type="transmembrane region" description="Helical" evidence="1">
    <location>
        <begin position="20"/>
        <end position="47"/>
    </location>
</feature>
<dbReference type="EMBL" id="SNRY01002553">
    <property type="protein sequence ID" value="KAA6324532.1"/>
    <property type="molecule type" value="Genomic_DNA"/>
</dbReference>
<name>A0A5J4QSN2_9ZZZZ</name>
<keyword evidence="1" id="KW-0812">Transmembrane</keyword>
<proteinExistence type="predicted"/>
<reference evidence="2" key="1">
    <citation type="submission" date="2019-03" db="EMBL/GenBank/DDBJ databases">
        <title>Single cell metagenomics reveals metabolic interactions within the superorganism composed of flagellate Streblomastix strix and complex community of Bacteroidetes bacteria on its surface.</title>
        <authorList>
            <person name="Treitli S.C."/>
            <person name="Kolisko M."/>
            <person name="Husnik F."/>
            <person name="Keeling P."/>
            <person name="Hampl V."/>
        </authorList>
    </citation>
    <scope>NUCLEOTIDE SEQUENCE</scope>
    <source>
        <strain evidence="2">STM</strain>
    </source>
</reference>
<gene>
    <name evidence="2" type="ORF">EZS27_026149</name>
</gene>
<protein>
    <submittedName>
        <fullName evidence="2">Uncharacterized protein</fullName>
    </submittedName>
</protein>
<comment type="caution">
    <text evidence="2">The sequence shown here is derived from an EMBL/GenBank/DDBJ whole genome shotgun (WGS) entry which is preliminary data.</text>
</comment>
<organism evidence="2">
    <name type="scientific">termite gut metagenome</name>
    <dbReference type="NCBI Taxonomy" id="433724"/>
    <lineage>
        <taxon>unclassified sequences</taxon>
        <taxon>metagenomes</taxon>
        <taxon>organismal metagenomes</taxon>
    </lineage>
</organism>
<keyword evidence="1" id="KW-1133">Transmembrane helix</keyword>
<evidence type="ECO:0000256" key="1">
    <source>
        <dbReference type="SAM" id="Phobius"/>
    </source>
</evidence>
<keyword evidence="1" id="KW-0472">Membrane</keyword>
<evidence type="ECO:0000313" key="2">
    <source>
        <dbReference type="EMBL" id="KAA6324532.1"/>
    </source>
</evidence>
<dbReference type="AlphaFoldDB" id="A0A5J4QSN2"/>
<sequence>MKTSIYLILVLQKIINLEKVKFIIIINLNFSLVYYVLFLIIIIIIIVKLNLLIHISNSQFIKDDVTIAIMIVKLTYLVKEMMTMMMKIVFILKK</sequence>